<dbReference type="Proteomes" id="UP001164743">
    <property type="component" value="Chromosome 8A"/>
</dbReference>
<keyword evidence="11" id="KW-0443">Lipid metabolism</keyword>
<dbReference type="Pfam" id="PF03372">
    <property type="entry name" value="Exo_endo_phos"/>
    <property type="match status" value="1"/>
</dbReference>
<keyword evidence="7" id="KW-0378">Hydrolase</keyword>
<keyword evidence="10 14" id="KW-1133">Transmembrane helix</keyword>
<dbReference type="RefSeq" id="XP_053023292.1">
    <property type="nucleotide sequence ID" value="XM_053172094.1"/>
</dbReference>
<dbReference type="EMBL" id="CP110428">
    <property type="protein sequence ID" value="WAQ87737.1"/>
    <property type="molecule type" value="Genomic_DNA"/>
</dbReference>
<dbReference type="InterPro" id="IPR038772">
    <property type="entry name" value="Sph/SMPD2-like"/>
</dbReference>
<evidence type="ECO:0000256" key="1">
    <source>
        <dbReference type="ARBA" id="ARBA00004141"/>
    </source>
</evidence>
<evidence type="ECO:0000259" key="15">
    <source>
        <dbReference type="Pfam" id="PF03372"/>
    </source>
</evidence>
<evidence type="ECO:0000256" key="12">
    <source>
        <dbReference type="ARBA" id="ARBA00023136"/>
    </source>
</evidence>
<dbReference type="Pfam" id="PF08615">
    <property type="entry name" value="RNase_H2_suC"/>
    <property type="match status" value="1"/>
</dbReference>
<dbReference type="CDD" id="cd09271">
    <property type="entry name" value="RNase_H2-C"/>
    <property type="match status" value="1"/>
</dbReference>
<dbReference type="InterPro" id="IPR005135">
    <property type="entry name" value="Endo/exonuclease/phosphatase"/>
</dbReference>
<dbReference type="GeneID" id="77812989"/>
<dbReference type="InterPro" id="IPR036691">
    <property type="entry name" value="Endo/exonu/phosph_ase_sf"/>
</dbReference>
<keyword evidence="8" id="KW-0460">Magnesium</keyword>
<evidence type="ECO:0000256" key="10">
    <source>
        <dbReference type="ARBA" id="ARBA00022989"/>
    </source>
</evidence>
<evidence type="ECO:0000256" key="2">
    <source>
        <dbReference type="ARBA" id="ARBA00004760"/>
    </source>
</evidence>
<feature type="transmembrane region" description="Helical" evidence="14">
    <location>
        <begin position="465"/>
        <end position="485"/>
    </location>
</feature>
<feature type="transmembrane region" description="Helical" evidence="14">
    <location>
        <begin position="440"/>
        <end position="459"/>
    </location>
</feature>
<evidence type="ECO:0000256" key="3">
    <source>
        <dbReference type="ARBA" id="ARBA00004991"/>
    </source>
</evidence>
<evidence type="ECO:0000256" key="14">
    <source>
        <dbReference type="SAM" id="Phobius"/>
    </source>
</evidence>
<dbReference type="PANTHER" id="PTHR16320">
    <property type="entry name" value="SPHINGOMYELINASE FAMILY MEMBER"/>
    <property type="match status" value="1"/>
</dbReference>
<gene>
    <name evidence="16" type="ORF">PtA15_8A643</name>
</gene>
<dbReference type="Gene3D" id="3.60.10.10">
    <property type="entry name" value="Endonuclease/exonuclease/phosphatase"/>
    <property type="match status" value="1"/>
</dbReference>
<feature type="region of interest" description="Disordered" evidence="13">
    <location>
        <begin position="608"/>
        <end position="692"/>
    </location>
</feature>
<accession>A0ABY7CUS1</accession>
<keyword evidence="9" id="KW-0746">Sphingolipid metabolism</keyword>
<comment type="subcellular location">
    <subcellularLocation>
        <location evidence="1">Membrane</location>
        <topology evidence="1">Multi-pass membrane protein</topology>
    </subcellularLocation>
</comment>
<comment type="pathway">
    <text evidence="3">Sphingolipid metabolism.</text>
</comment>
<keyword evidence="5 14" id="KW-0812">Transmembrane</keyword>
<evidence type="ECO:0000256" key="9">
    <source>
        <dbReference type="ARBA" id="ARBA00022919"/>
    </source>
</evidence>
<reference evidence="16" key="1">
    <citation type="submission" date="2022-10" db="EMBL/GenBank/DDBJ databases">
        <title>Puccinia triticina Genome sequencing and assembly.</title>
        <authorList>
            <person name="Li C."/>
        </authorList>
    </citation>
    <scope>NUCLEOTIDE SEQUENCE</scope>
    <source>
        <strain evidence="16">Pt15</strain>
    </source>
</reference>
<evidence type="ECO:0000256" key="7">
    <source>
        <dbReference type="ARBA" id="ARBA00022801"/>
    </source>
</evidence>
<evidence type="ECO:0000256" key="6">
    <source>
        <dbReference type="ARBA" id="ARBA00022723"/>
    </source>
</evidence>
<name>A0ABY7CUS1_9BASI</name>
<feature type="region of interest" description="Disordered" evidence="13">
    <location>
        <begin position="63"/>
        <end position="92"/>
    </location>
</feature>
<evidence type="ECO:0000256" key="11">
    <source>
        <dbReference type="ARBA" id="ARBA00023098"/>
    </source>
</evidence>
<organism evidence="16 17">
    <name type="scientific">Puccinia triticina</name>
    <dbReference type="NCBI Taxonomy" id="208348"/>
    <lineage>
        <taxon>Eukaryota</taxon>
        <taxon>Fungi</taxon>
        <taxon>Dikarya</taxon>
        <taxon>Basidiomycota</taxon>
        <taxon>Pucciniomycotina</taxon>
        <taxon>Pucciniomycetes</taxon>
        <taxon>Pucciniales</taxon>
        <taxon>Pucciniaceae</taxon>
        <taxon>Puccinia</taxon>
    </lineage>
</organism>
<evidence type="ECO:0000256" key="5">
    <source>
        <dbReference type="ARBA" id="ARBA00022692"/>
    </source>
</evidence>
<dbReference type="Gene3D" id="2.40.128.680">
    <property type="match status" value="1"/>
</dbReference>
<feature type="compositionally biased region" description="Pro residues" evidence="13">
    <location>
        <begin position="674"/>
        <end position="683"/>
    </location>
</feature>
<dbReference type="PANTHER" id="PTHR16320:SF24">
    <property type="entry name" value="PHOSPHODIESTERASE, PUTATIVE-RELATED"/>
    <property type="match status" value="1"/>
</dbReference>
<protein>
    <recommendedName>
        <fullName evidence="15">Endonuclease/exonuclease/phosphatase domain-containing protein</fullName>
    </recommendedName>
</protein>
<evidence type="ECO:0000256" key="8">
    <source>
        <dbReference type="ARBA" id="ARBA00022842"/>
    </source>
</evidence>
<dbReference type="SUPFAM" id="SSF56219">
    <property type="entry name" value="DNase I-like"/>
    <property type="match status" value="1"/>
</dbReference>
<proteinExistence type="inferred from homology"/>
<keyword evidence="6" id="KW-0479">Metal-binding</keyword>
<keyword evidence="17" id="KW-1185">Reference proteome</keyword>
<evidence type="ECO:0000313" key="17">
    <source>
        <dbReference type="Proteomes" id="UP001164743"/>
    </source>
</evidence>
<evidence type="ECO:0000256" key="13">
    <source>
        <dbReference type="SAM" id="MobiDB-lite"/>
    </source>
</evidence>
<sequence>MSNFGESSQPIHVKLLTLNCWGLKFVSAHRQERIHAIADFLACSSSLHSRSCSTNSLEPFSDLGNTNPSAKTPAAGSELPNNKSSGTAQASNEASAFGSGSKSFDIVALQELWVYHDFLVIRDRAKEGGFKYSKWFHSAALGSGLAILSRFPIVSSHFHPYLLNGHPLHFIQGDFFVGKSVGSCLLDVPSVGEVEVFTTHLYAPHDVPAPEWKRAHRTAQAWELAKLVKASAERGRTVFVCGDLNSVPSSLPITLLQSYGQLRDSWIASHPTGLSTSSPNETSYRTAIHEEGITCDSLINTFTAAKNAANRGAKGYGKRLDYILYRPAAKRLSRRDRLGRCQTEFVDDQTLTCDHCAVILTDPIPVFGYSYSDHFAVEASFTIYPNQSIKLEQDEPGRADEQSSVKTAGPPKLTTEQLNHCISALMVKYRSSERSTQVQLSLFLLCVLLIPGVSVAASFQPLKYLNWIFTLLSFAIGGFGITMLYSGFLAGSWERSAIQEVCDQVEFELQSSILIKHADGRHEQAAQAQQLGKTRTDADQLDLMPFSIDYHGPAEISKYFLTRPAAAASNTTPSSRPEEADDQHLEFFEGSFRGRYLHGTRLKIPDGYSGLVLSSPDPTPQSSHPSDQPGPPIPAVKQEDTAADRPPSATRETDPIHLPSPSSSLQKTEDAKPDPPTIAPLPPTDLVTPSTTQSSKVLRSIGRFDHITLWNVDDPLDLSQDIYARALNEWVGLSNLIHSLPSTTT</sequence>
<feature type="domain" description="Endonuclease/exonuclease/phosphatase" evidence="15">
    <location>
        <begin position="102"/>
        <end position="335"/>
    </location>
</feature>
<keyword evidence="12 14" id="KW-0472">Membrane</keyword>
<comment type="pathway">
    <text evidence="2">Lipid metabolism; sphingolipid metabolism.</text>
</comment>
<evidence type="ECO:0000313" key="16">
    <source>
        <dbReference type="EMBL" id="WAQ87737.1"/>
    </source>
</evidence>
<comment type="similarity">
    <text evidence="4">Belongs to the neutral sphingomyelinase family.</text>
</comment>
<evidence type="ECO:0000256" key="4">
    <source>
        <dbReference type="ARBA" id="ARBA00006335"/>
    </source>
</evidence>
<feature type="compositionally biased region" description="Polar residues" evidence="13">
    <location>
        <begin position="79"/>
        <end position="92"/>
    </location>
</feature>
<dbReference type="InterPro" id="IPR013924">
    <property type="entry name" value="RNase_H2_suC"/>
</dbReference>